<sequence length="1256" mass="132769">MPGEEYLPPVVAEFRADVDNAIRKIEEFRAAVDSVGSTSPRSIGRVESDAAAATRELEGTSRAAGDAERSIGRMGETSRRTATAARSDWDAWMAKMETLFPGLSSKWDAAFGDFKTKNEEAATRMQGDFRDAFKNIAERDARDAFKTIINDANKAGDDAGSGFASRFAKMIGDGNNGKGIFAGLAPGGARPNWGGLIAAFMPGIAPLAAGLAAPVVSGAVSALPGAAGSAGMLLFLKDAFGEVTKAAATLETQTAKYNSAADTTAQFLNSDAAAMTNYHQLLGQVTPQQADALQLLTQQDVTWQSLSLSQQQGIIQLRETTDLYKALTPSQQNSINALLAEKSAWDALEPSQAAALTQYQNMHDAYDNLRTLSMPSMFDMIASGERAATDAMQPLAPVIQQAALGWKDLADSADGWFRSPDYQKFVDMWSATTRASIDSFGRGIGNVALGFIHIWEALSPMIGPSLSWIDNFSAAFADWANTPAGAAALQHFMQDLQRNGPPTWQALGNIARTIGNIVSALAWNPVTMMMLNDLAQWMRDVTKNDLGKVAVQTLAWAMAIKTLAQQFQILAVAQAAIKWTSAPVGGTATAVGEGAALGAATRAVAPAGMATTASGLIVPAGAATTGEAAAAGGAASFLGISSESKIVQLIRDDLEMSFIPALGGAASAFTVALVGVALAAFHDASIRIRDAQNGVVENVDGSFSAATTVAGTHVSQSFRDLANRVANSTQSTGVTVEQGGVYAAARFGDYTQNWDKHNTAMIDTMYLGKTQAGQAFAIFAQGMHDNVAQLGASLKTQGKTINQAFMDTMNTVFLNLGGKTKASWADAEKNMTDGLDKYYASMRQTTTNDYNSTQKIVQQTIDDGYHHRTDLEKTDLTTLFTTITQVATDKNNGLIDTSKSNISKLMGDINQYLKDWTAQNSVAAGADLLRLGQDVSGKFSDMTDQIQQSASHKFDQEIASAQADISRIQSSIPLPFTQHAAGGLITGPGSGTSDSIPAWLSNGEFVVNAKSTSKFLPLLHSINSHFASGGLVGGDMGVMWSLGDQRSIAEQMAMLNQIQQAQAAAQATALGHGVGPGGQQAIAYAASRLALHGWGQNQLGPLIKLWDQESGWNSYAVNPSSGAYGIPQSLGHGHPYDLGDYKAQVDWGLNYIASSYGSPAAAWGHEMAYNWYDQGGLLPPGRSTAVNGTGAPERVLTQSQWSTLATLAAAGAQAVAGGVTVPVVVTIDGKKVYEAVRTVGWQNQRRNGRNVWEVSR</sequence>
<evidence type="ECO:0000256" key="1">
    <source>
        <dbReference type="SAM" id="MobiDB-lite"/>
    </source>
</evidence>
<feature type="region of interest" description="Disordered" evidence="1">
    <location>
        <begin position="36"/>
        <end position="82"/>
    </location>
</feature>
<accession>A0ABT5ZLN4</accession>
<reference evidence="2 3" key="1">
    <citation type="submission" date="2023-03" db="EMBL/GenBank/DDBJ databases">
        <title>Draft genome sequence of Streptomyces sp. RB6PN23 isolated from peat swamp forest in Thailand.</title>
        <authorList>
            <person name="Klaysubun C."/>
            <person name="Duangmal K."/>
        </authorList>
    </citation>
    <scope>NUCLEOTIDE SEQUENCE [LARGE SCALE GENOMIC DNA]</scope>
    <source>
        <strain evidence="2 3">RB6PN23</strain>
    </source>
</reference>
<feature type="compositionally biased region" description="Basic and acidic residues" evidence="1">
    <location>
        <begin position="55"/>
        <end position="79"/>
    </location>
</feature>
<dbReference type="RefSeq" id="WP_276094129.1">
    <property type="nucleotide sequence ID" value="NZ_JARJBC010000009.1"/>
</dbReference>
<dbReference type="InterPro" id="IPR023346">
    <property type="entry name" value="Lysozyme-like_dom_sf"/>
</dbReference>
<comment type="caution">
    <text evidence="2">The sequence shown here is derived from an EMBL/GenBank/DDBJ whole genome shotgun (WGS) entry which is preliminary data.</text>
</comment>
<evidence type="ECO:0000313" key="3">
    <source>
        <dbReference type="Proteomes" id="UP001216579"/>
    </source>
</evidence>
<evidence type="ECO:0000313" key="2">
    <source>
        <dbReference type="EMBL" id="MDF3290746.1"/>
    </source>
</evidence>
<gene>
    <name evidence="2" type="ORF">P3G67_16140</name>
</gene>
<evidence type="ECO:0008006" key="4">
    <source>
        <dbReference type="Google" id="ProtNLM"/>
    </source>
</evidence>
<keyword evidence="3" id="KW-1185">Reference proteome</keyword>
<dbReference type="Proteomes" id="UP001216579">
    <property type="component" value="Unassembled WGS sequence"/>
</dbReference>
<protein>
    <recommendedName>
        <fullName evidence="4">Transglycosylase SLT domain-containing protein</fullName>
    </recommendedName>
</protein>
<proteinExistence type="predicted"/>
<organism evidence="2 3">
    <name type="scientific">Streptomyces silvisoli</name>
    <dbReference type="NCBI Taxonomy" id="3034235"/>
    <lineage>
        <taxon>Bacteria</taxon>
        <taxon>Bacillati</taxon>
        <taxon>Actinomycetota</taxon>
        <taxon>Actinomycetes</taxon>
        <taxon>Kitasatosporales</taxon>
        <taxon>Streptomycetaceae</taxon>
        <taxon>Streptomyces</taxon>
    </lineage>
</organism>
<dbReference type="SUPFAM" id="SSF53955">
    <property type="entry name" value="Lysozyme-like"/>
    <property type="match status" value="1"/>
</dbReference>
<name>A0ABT5ZLN4_9ACTN</name>
<dbReference type="EMBL" id="JARJBC010000009">
    <property type="protein sequence ID" value="MDF3290746.1"/>
    <property type="molecule type" value="Genomic_DNA"/>
</dbReference>